<dbReference type="AlphaFoldDB" id="A0AA44DBF2"/>
<dbReference type="EMBL" id="JAAXOU010000020">
    <property type="protein sequence ID" value="NKY13295.1"/>
    <property type="molecule type" value="Genomic_DNA"/>
</dbReference>
<sequence length="144" mass="16177">MADDWYVLIEEDTRTTRRVDGSEVKLHRWALVATHPISGTREQAQAVAEDAALNYLPDVLARHARSGETPARRAFLTPDGAWLVWVRQHHRECHIRVTTARLVHAHEESLSPPKTLKEKFRNALEGPEPPPAPWTPKGGSEASP</sequence>
<gene>
    <name evidence="2" type="ORF">HGA06_03655</name>
</gene>
<protein>
    <submittedName>
        <fullName evidence="2">Uncharacterized protein</fullName>
    </submittedName>
</protein>
<organism evidence="2 3">
    <name type="scientific">Streptomyces somaliensis (strain ATCC 33201 / DSM 40738 / JCM 12659 / KCTC 9044 / NCTC 11332 / NRRL B-12077 / IP 733)</name>
    <dbReference type="NCBI Taxonomy" id="1134445"/>
    <lineage>
        <taxon>Bacteria</taxon>
        <taxon>Bacillati</taxon>
        <taxon>Actinomycetota</taxon>
        <taxon>Actinomycetes</taxon>
        <taxon>Kitasatosporales</taxon>
        <taxon>Streptomycetaceae</taxon>
        <taxon>Streptomyces</taxon>
    </lineage>
</organism>
<evidence type="ECO:0000313" key="3">
    <source>
        <dbReference type="Proteomes" id="UP000570003"/>
    </source>
</evidence>
<proteinExistence type="predicted"/>
<evidence type="ECO:0000313" key="2">
    <source>
        <dbReference type="EMBL" id="NKY13295.1"/>
    </source>
</evidence>
<dbReference type="Proteomes" id="UP000570003">
    <property type="component" value="Unassembled WGS sequence"/>
</dbReference>
<keyword evidence="3" id="KW-1185">Reference proteome</keyword>
<name>A0AA44DBF2_STRE0</name>
<dbReference type="RefSeq" id="WP_168437569.1">
    <property type="nucleotide sequence ID" value="NZ_JAAXOU010000020.1"/>
</dbReference>
<comment type="caution">
    <text evidence="2">The sequence shown here is derived from an EMBL/GenBank/DDBJ whole genome shotgun (WGS) entry which is preliminary data.</text>
</comment>
<feature type="compositionally biased region" description="Basic and acidic residues" evidence="1">
    <location>
        <begin position="105"/>
        <end position="122"/>
    </location>
</feature>
<feature type="region of interest" description="Disordered" evidence="1">
    <location>
        <begin position="105"/>
        <end position="144"/>
    </location>
</feature>
<accession>A0AA44DBF2</accession>
<reference evidence="2 3" key="1">
    <citation type="submission" date="2020-04" db="EMBL/GenBank/DDBJ databases">
        <title>MicrobeNet Type strains.</title>
        <authorList>
            <person name="Nicholson A.C."/>
        </authorList>
    </citation>
    <scope>NUCLEOTIDE SEQUENCE [LARGE SCALE GENOMIC DNA]</scope>
    <source>
        <strain evidence="2 3">DSM 40738</strain>
    </source>
</reference>
<evidence type="ECO:0000256" key="1">
    <source>
        <dbReference type="SAM" id="MobiDB-lite"/>
    </source>
</evidence>